<dbReference type="GO" id="GO:0006351">
    <property type="term" value="P:DNA-templated transcription"/>
    <property type="evidence" value="ECO:0007669"/>
    <property type="project" value="TreeGrafter"/>
</dbReference>
<dbReference type="Pfam" id="PF04221">
    <property type="entry name" value="RelB"/>
    <property type="match status" value="1"/>
</dbReference>
<dbReference type="EMBL" id="CP129675">
    <property type="protein sequence ID" value="XDS45810.1"/>
    <property type="molecule type" value="Genomic_DNA"/>
</dbReference>
<dbReference type="KEGG" id="bfk:QN062_09680"/>
<dbReference type="PANTHER" id="PTHR38781">
    <property type="entry name" value="ANTITOXIN DINJ-RELATED"/>
    <property type="match status" value="1"/>
</dbReference>
<dbReference type="PANTHER" id="PTHR38781:SF1">
    <property type="entry name" value="ANTITOXIN DINJ-RELATED"/>
    <property type="match status" value="1"/>
</dbReference>
<name>A0AB39UP49_9BIFI</name>
<gene>
    <name evidence="5" type="ORF">QN062_09680</name>
    <name evidence="4" type="ORF">QN216_03890</name>
    <name evidence="3" type="ORF">QN217_06555</name>
</gene>
<evidence type="ECO:0000313" key="3">
    <source>
        <dbReference type="EMBL" id="XDS45810.1"/>
    </source>
</evidence>
<comment type="similarity">
    <text evidence="1">Belongs to the RelB/DinJ antitoxin family.</text>
</comment>
<evidence type="ECO:0000313" key="4">
    <source>
        <dbReference type="EMBL" id="XDS49407.1"/>
    </source>
</evidence>
<dbReference type="RefSeq" id="WP_369341589.1">
    <property type="nucleotide sequence ID" value="NZ_CP129675.1"/>
</dbReference>
<evidence type="ECO:0000256" key="1">
    <source>
        <dbReference type="ARBA" id="ARBA00010562"/>
    </source>
</evidence>
<proteinExistence type="inferred from homology"/>
<evidence type="ECO:0000313" key="5">
    <source>
        <dbReference type="EMBL" id="XDS50626.1"/>
    </source>
</evidence>
<dbReference type="AlphaFoldDB" id="A0AB39UP49"/>
<dbReference type="Gene3D" id="1.10.1220.10">
    <property type="entry name" value="Met repressor-like"/>
    <property type="match status" value="1"/>
</dbReference>
<protein>
    <submittedName>
        <fullName evidence="5">Type II toxin-antitoxin system RelB/DinJ family antitoxin</fullName>
    </submittedName>
</protein>
<dbReference type="InterPro" id="IPR007337">
    <property type="entry name" value="RelB/DinJ"/>
</dbReference>
<dbReference type="GO" id="GO:0006355">
    <property type="term" value="P:regulation of DNA-templated transcription"/>
    <property type="evidence" value="ECO:0007669"/>
    <property type="project" value="InterPro"/>
</dbReference>
<sequence>MSTTTIAIRTDEETKREAQKLFKSMGMDMSTAINMFLRQTISEHRLPFRPGLSRFEREVLDAASEPAQKVESLEEFIKEIRDA</sequence>
<accession>A0AB39UP49</accession>
<dbReference type="NCBIfam" id="TIGR02384">
    <property type="entry name" value="RelB_DinJ"/>
    <property type="match status" value="1"/>
</dbReference>
<dbReference type="EMBL" id="CP129683">
    <property type="protein sequence ID" value="XDS50626.1"/>
    <property type="molecule type" value="Genomic_DNA"/>
</dbReference>
<keyword evidence="2" id="KW-1277">Toxin-antitoxin system</keyword>
<reference evidence="5" key="1">
    <citation type="submission" date="2023-07" db="EMBL/GenBank/DDBJ databases">
        <title>Bifidobacterium aquikefiriaerophilum sp. nov. and Bifidobacterium eccum sp. nov., isolated from water kefir.</title>
        <authorList>
            <person name="Breselge S."/>
            <person name="Bellassi P."/>
            <person name="Barcenilla C."/>
            <person name="Alvarez-Ordonez A."/>
            <person name="Morelli L."/>
            <person name="Cotter P.D."/>
        </authorList>
    </citation>
    <scope>NUCLEOTIDE SEQUENCE</scope>
    <source>
        <strain evidence="5">WK012_4_13</strain>
        <strain evidence="4">WK013_4_14</strain>
        <strain evidence="3">WK048_4_13</strain>
    </source>
</reference>
<dbReference type="EMBL" id="CP129682">
    <property type="protein sequence ID" value="XDS49407.1"/>
    <property type="molecule type" value="Genomic_DNA"/>
</dbReference>
<organism evidence="5">
    <name type="scientific">Bifidobacterium fermentum</name>
    <dbReference type="NCBI Taxonomy" id="3059035"/>
    <lineage>
        <taxon>Bacteria</taxon>
        <taxon>Bacillati</taxon>
        <taxon>Actinomycetota</taxon>
        <taxon>Actinomycetes</taxon>
        <taxon>Bifidobacteriales</taxon>
        <taxon>Bifidobacteriaceae</taxon>
        <taxon>Bifidobacterium</taxon>
    </lineage>
</organism>
<evidence type="ECO:0000256" key="2">
    <source>
        <dbReference type="ARBA" id="ARBA00022649"/>
    </source>
</evidence>
<dbReference type="InterPro" id="IPR013321">
    <property type="entry name" value="Arc_rbn_hlx_hlx"/>
</dbReference>